<keyword evidence="1" id="KW-0472">Membrane</keyword>
<reference evidence="3" key="1">
    <citation type="journal article" date="2016" name="Proc. Natl. Acad. Sci. U.S.A.">
        <title>Comparative genomics of biotechnologically important yeasts.</title>
        <authorList>
            <person name="Riley R."/>
            <person name="Haridas S."/>
            <person name="Wolfe K.H."/>
            <person name="Lopes M.R."/>
            <person name="Hittinger C.T."/>
            <person name="Goeker M."/>
            <person name="Salamov A.A."/>
            <person name="Wisecaver J.H."/>
            <person name="Long T.M."/>
            <person name="Calvey C.H."/>
            <person name="Aerts A.L."/>
            <person name="Barry K.W."/>
            <person name="Choi C."/>
            <person name="Clum A."/>
            <person name="Coughlan A.Y."/>
            <person name="Deshpande S."/>
            <person name="Douglass A.P."/>
            <person name="Hanson S.J."/>
            <person name="Klenk H.-P."/>
            <person name="LaButti K.M."/>
            <person name="Lapidus A."/>
            <person name="Lindquist E.A."/>
            <person name="Lipzen A.M."/>
            <person name="Meier-Kolthoff J.P."/>
            <person name="Ohm R.A."/>
            <person name="Otillar R.P."/>
            <person name="Pangilinan J.L."/>
            <person name="Peng Y."/>
            <person name="Rokas A."/>
            <person name="Rosa C.A."/>
            <person name="Scheuner C."/>
            <person name="Sibirny A.A."/>
            <person name="Slot J.C."/>
            <person name="Stielow J.B."/>
            <person name="Sun H."/>
            <person name="Kurtzman C.P."/>
            <person name="Blackwell M."/>
            <person name="Grigoriev I.V."/>
            <person name="Jeffries T.W."/>
        </authorList>
    </citation>
    <scope>NUCLEOTIDE SEQUENCE [LARGE SCALE GENOMIC DNA]</scope>
    <source>
        <strain evidence="3">NRRL Y-1626</strain>
    </source>
</reference>
<sequence>MNDQLDEKLLKSLKTSIRNGNYSTVVTPKRNLNSSRFNKSYSPIDEAENKKLEYMEKYITINNNNKNSSDLTNNSSGLSASSDISIPNTNIEKDVKRILISLLIHLLVKIFNKKYFLITLVSYLLIAINILYLVIKVIIIARRKNLSTQKRDEMNNVNLLKTIDMINTYKNINTLDDLDDNSFSKKTFFDNIGDTPLRQRQQEKGNTNLELNNNTNTIESSYIPSSKFNYKINNA</sequence>
<dbReference type="Proteomes" id="UP000092321">
    <property type="component" value="Unassembled WGS sequence"/>
</dbReference>
<evidence type="ECO:0000313" key="3">
    <source>
        <dbReference type="Proteomes" id="UP000092321"/>
    </source>
</evidence>
<accession>A0A1B7TI87</accession>
<comment type="caution">
    <text evidence="2">The sequence shown here is derived from an EMBL/GenBank/DDBJ whole genome shotgun (WGS) entry which is preliminary data.</text>
</comment>
<feature type="transmembrane region" description="Helical" evidence="1">
    <location>
        <begin position="115"/>
        <end position="141"/>
    </location>
</feature>
<dbReference type="AlphaFoldDB" id="A0A1B7TI87"/>
<name>A0A1B7TI87_9ASCO</name>
<protein>
    <submittedName>
        <fullName evidence="2">Uncharacterized protein</fullName>
    </submittedName>
</protein>
<gene>
    <name evidence="2" type="ORF">HANVADRAFT_597</name>
</gene>
<evidence type="ECO:0000313" key="2">
    <source>
        <dbReference type="EMBL" id="OBA28457.1"/>
    </source>
</evidence>
<organism evidence="2 3">
    <name type="scientific">Hanseniaspora valbyensis NRRL Y-1626</name>
    <dbReference type="NCBI Taxonomy" id="766949"/>
    <lineage>
        <taxon>Eukaryota</taxon>
        <taxon>Fungi</taxon>
        <taxon>Dikarya</taxon>
        <taxon>Ascomycota</taxon>
        <taxon>Saccharomycotina</taxon>
        <taxon>Saccharomycetes</taxon>
        <taxon>Saccharomycodales</taxon>
        <taxon>Saccharomycodaceae</taxon>
        <taxon>Hanseniaspora</taxon>
    </lineage>
</organism>
<keyword evidence="1" id="KW-0812">Transmembrane</keyword>
<dbReference type="EMBL" id="LXPE01000003">
    <property type="protein sequence ID" value="OBA28457.1"/>
    <property type="molecule type" value="Genomic_DNA"/>
</dbReference>
<dbReference type="OrthoDB" id="3973174at2759"/>
<proteinExistence type="predicted"/>
<evidence type="ECO:0000256" key="1">
    <source>
        <dbReference type="SAM" id="Phobius"/>
    </source>
</evidence>
<keyword evidence="1" id="KW-1133">Transmembrane helix</keyword>
<keyword evidence="3" id="KW-1185">Reference proteome</keyword>